<dbReference type="InterPro" id="IPR011008">
    <property type="entry name" value="Dimeric_a/b-barrel"/>
</dbReference>
<keyword evidence="3" id="KW-1185">Reference proteome</keyword>
<protein>
    <submittedName>
        <fullName evidence="2">Uncharacterized protein</fullName>
    </submittedName>
</protein>
<dbReference type="Gene3D" id="3.30.70.100">
    <property type="match status" value="1"/>
</dbReference>
<evidence type="ECO:0000256" key="1">
    <source>
        <dbReference type="SAM" id="SignalP"/>
    </source>
</evidence>
<feature type="chain" id="PRO_5043967674" evidence="1">
    <location>
        <begin position="24"/>
        <end position="204"/>
    </location>
</feature>
<dbReference type="Proteomes" id="UP001345827">
    <property type="component" value="Unassembled WGS sequence"/>
</dbReference>
<sequence>MSKQGQSMIGVHQFLTLLDQVSAESWNQEPKCLCYCWLPSRQEGDLTVQGVELYAEEQALVVAHRSGAAYQQFREALRNERLAPPPTANDLRFWRPTQENPKTNLGLLSSLRKDSKTLTFLITRYQLADQKSQENLLDKVQGSDLGGEDSEGPAVNIVATTEGLYDVVKLQIWSNINDATIEKAKAIETERQVLGAVASCLSAV</sequence>
<feature type="signal peptide" evidence="1">
    <location>
        <begin position="1"/>
        <end position="23"/>
    </location>
</feature>
<keyword evidence="1" id="KW-0732">Signal</keyword>
<evidence type="ECO:0000313" key="2">
    <source>
        <dbReference type="EMBL" id="KAK5532771.1"/>
    </source>
</evidence>
<reference evidence="2 3" key="1">
    <citation type="submission" date="2023-06" db="EMBL/GenBank/DDBJ databases">
        <title>Black Yeasts Isolated from many extreme environments.</title>
        <authorList>
            <person name="Coleine C."/>
            <person name="Stajich J.E."/>
            <person name="Selbmann L."/>
        </authorList>
    </citation>
    <scope>NUCLEOTIDE SEQUENCE [LARGE SCALE GENOMIC DNA]</scope>
    <source>
        <strain evidence="2 3">CCFEE 5887</strain>
    </source>
</reference>
<organism evidence="2 3">
    <name type="scientific">Vermiconidia calcicola</name>
    <dbReference type="NCBI Taxonomy" id="1690605"/>
    <lineage>
        <taxon>Eukaryota</taxon>
        <taxon>Fungi</taxon>
        <taxon>Dikarya</taxon>
        <taxon>Ascomycota</taxon>
        <taxon>Pezizomycotina</taxon>
        <taxon>Dothideomycetes</taxon>
        <taxon>Dothideomycetidae</taxon>
        <taxon>Mycosphaerellales</taxon>
        <taxon>Extremaceae</taxon>
        <taxon>Vermiconidia</taxon>
    </lineage>
</organism>
<dbReference type="SUPFAM" id="SSF54909">
    <property type="entry name" value="Dimeric alpha+beta barrel"/>
    <property type="match status" value="1"/>
</dbReference>
<evidence type="ECO:0000313" key="3">
    <source>
        <dbReference type="Proteomes" id="UP001345827"/>
    </source>
</evidence>
<gene>
    <name evidence="2" type="ORF">LTR25_007475</name>
</gene>
<accession>A0AAV9Q3U9</accession>
<dbReference type="AlphaFoldDB" id="A0AAV9Q3U9"/>
<comment type="caution">
    <text evidence="2">The sequence shown here is derived from an EMBL/GenBank/DDBJ whole genome shotgun (WGS) entry which is preliminary data.</text>
</comment>
<proteinExistence type="predicted"/>
<dbReference type="EMBL" id="JAXLQG010000014">
    <property type="protein sequence ID" value="KAK5532771.1"/>
    <property type="molecule type" value="Genomic_DNA"/>
</dbReference>
<name>A0AAV9Q3U9_9PEZI</name>